<protein>
    <submittedName>
        <fullName evidence="1">Uncharacterized protein</fullName>
    </submittedName>
</protein>
<name>A0A892I847_9BURK</name>
<dbReference type="AlphaFoldDB" id="A0A892I847"/>
<sequence>MIALMLRFPKTQNGDLNMTIFLDARGYEFEVDIDGDTRRFHIGTVCRENNMPTSVHINELGGGERRTTLNINLPPALWKPAKAGGLEVVCRKAISLAVREGWFRAEGHYNADHFDEDIEGWPGELTRI</sequence>
<keyword evidence="2" id="KW-1185">Reference proteome</keyword>
<reference evidence="1 2" key="1">
    <citation type="submission" date="2021-02" db="EMBL/GenBank/DDBJ databases">
        <title>FDA dAtabase for Regulatory Grade micrObial Sequences (FDA-ARGOS): Supporting development and validation of Infectious Disease Dx tests.</title>
        <authorList>
            <person name="Minogue T."/>
            <person name="Wolcott M."/>
            <person name="Wasieloski L."/>
            <person name="Aguilar W."/>
            <person name="Moore D."/>
            <person name="Jaissle J."/>
            <person name="Tallon L."/>
            <person name="Sadzewicz L."/>
            <person name="Zhao X."/>
            <person name="Boylan J."/>
            <person name="Ott S."/>
            <person name="Bowen H."/>
            <person name="Vavikolanu K."/>
            <person name="Mehta A."/>
            <person name="Aluvathingal J."/>
            <person name="Nadendla S."/>
            <person name="Yan Y."/>
            <person name="Sichtig H."/>
        </authorList>
    </citation>
    <scope>NUCLEOTIDE SEQUENCE [LARGE SCALE GENOMIC DNA]</scope>
    <source>
        <strain evidence="1 2">FDAARGOS_1272</strain>
    </source>
</reference>
<evidence type="ECO:0000313" key="1">
    <source>
        <dbReference type="EMBL" id="QRO76969.1"/>
    </source>
</evidence>
<dbReference type="RefSeq" id="WP_123806840.1">
    <property type="nucleotide sequence ID" value="NZ_CABVPR010000006.1"/>
</dbReference>
<proteinExistence type="predicted"/>
<dbReference type="EMBL" id="CP069482">
    <property type="protein sequence ID" value="QRO76969.1"/>
    <property type="molecule type" value="Genomic_DNA"/>
</dbReference>
<accession>A0A892I847</accession>
<dbReference type="Proteomes" id="UP000625568">
    <property type="component" value="Chromosome 1"/>
</dbReference>
<organism evidence="1 2">
    <name type="scientific">Burkholderia dolosa</name>
    <dbReference type="NCBI Taxonomy" id="152500"/>
    <lineage>
        <taxon>Bacteria</taxon>
        <taxon>Pseudomonadati</taxon>
        <taxon>Pseudomonadota</taxon>
        <taxon>Betaproteobacteria</taxon>
        <taxon>Burkholderiales</taxon>
        <taxon>Burkholderiaceae</taxon>
        <taxon>Burkholderia</taxon>
        <taxon>Burkholderia cepacia complex</taxon>
    </lineage>
</organism>
<gene>
    <name evidence="1" type="ORF">I6K02_13885</name>
</gene>
<evidence type="ECO:0000313" key="2">
    <source>
        <dbReference type="Proteomes" id="UP000625568"/>
    </source>
</evidence>